<organism evidence="2 3">
    <name type="scientific">Sordaria macrospora</name>
    <dbReference type="NCBI Taxonomy" id="5147"/>
    <lineage>
        <taxon>Eukaryota</taxon>
        <taxon>Fungi</taxon>
        <taxon>Dikarya</taxon>
        <taxon>Ascomycota</taxon>
        <taxon>Pezizomycotina</taxon>
        <taxon>Sordariomycetes</taxon>
        <taxon>Sordariomycetidae</taxon>
        <taxon>Sordariales</taxon>
        <taxon>Sordariaceae</taxon>
        <taxon>Sordaria</taxon>
    </lineage>
</organism>
<gene>
    <name evidence="2" type="ORF">SMACR_05108</name>
</gene>
<comment type="caution">
    <text evidence="2">The sequence shown here is derived from an EMBL/GenBank/DDBJ whole genome shotgun (WGS) entry which is preliminary data.</text>
</comment>
<dbReference type="AlphaFoldDB" id="A0A8S8ZSU0"/>
<evidence type="ECO:0000256" key="1">
    <source>
        <dbReference type="SAM" id="Phobius"/>
    </source>
</evidence>
<dbReference type="VEuPathDB" id="FungiDB:SMAC_05108"/>
<sequence>MSNTTSSTQAASLSSLASSNDKPIVWAQEGPLNAGPWRGPSAGPWSYTQPRLEILLSAGMTGGRRIALLWWPGYCLVGVAGALSVVAGAAPEAGGV</sequence>
<keyword evidence="1" id="KW-0812">Transmembrane</keyword>
<evidence type="ECO:0000313" key="2">
    <source>
        <dbReference type="EMBL" id="KAA8632026.1"/>
    </source>
</evidence>
<proteinExistence type="predicted"/>
<dbReference type="EMBL" id="NMPR01000063">
    <property type="protein sequence ID" value="KAA8632026.1"/>
    <property type="molecule type" value="Genomic_DNA"/>
</dbReference>
<name>A0A8S8ZSU0_SORMA</name>
<keyword evidence="1" id="KW-0472">Membrane</keyword>
<protein>
    <submittedName>
        <fullName evidence="2">Uncharacterized protein</fullName>
    </submittedName>
</protein>
<reference evidence="2 3" key="1">
    <citation type="submission" date="2017-07" db="EMBL/GenBank/DDBJ databases">
        <title>Genome sequence of the Sordaria macrospora wild type strain R19027.</title>
        <authorList>
            <person name="Nowrousian M."/>
            <person name="Teichert I."/>
            <person name="Kueck U."/>
        </authorList>
    </citation>
    <scope>NUCLEOTIDE SEQUENCE [LARGE SCALE GENOMIC DNA]</scope>
    <source>
        <strain evidence="2 3">R19027</strain>
        <tissue evidence="2">Mycelium</tissue>
    </source>
</reference>
<evidence type="ECO:0000313" key="3">
    <source>
        <dbReference type="Proteomes" id="UP000433876"/>
    </source>
</evidence>
<feature type="transmembrane region" description="Helical" evidence="1">
    <location>
        <begin position="68"/>
        <end position="90"/>
    </location>
</feature>
<accession>A0A8S8ZSU0</accession>
<keyword evidence="1" id="KW-1133">Transmembrane helix</keyword>
<dbReference type="Proteomes" id="UP000433876">
    <property type="component" value="Unassembled WGS sequence"/>
</dbReference>